<accession>A0A5J5J4P5</accession>
<dbReference type="Proteomes" id="UP000325827">
    <property type="component" value="Unassembled WGS sequence"/>
</dbReference>
<organism evidence="2 3">
    <name type="scientific">Microbacterium rhizomatis</name>
    <dbReference type="NCBI Taxonomy" id="1631477"/>
    <lineage>
        <taxon>Bacteria</taxon>
        <taxon>Bacillati</taxon>
        <taxon>Actinomycetota</taxon>
        <taxon>Actinomycetes</taxon>
        <taxon>Micrococcales</taxon>
        <taxon>Microbacteriaceae</taxon>
        <taxon>Microbacterium</taxon>
    </lineage>
</organism>
<feature type="transmembrane region" description="Helical" evidence="1">
    <location>
        <begin position="215"/>
        <end position="232"/>
    </location>
</feature>
<evidence type="ECO:0000313" key="3">
    <source>
        <dbReference type="Proteomes" id="UP000325827"/>
    </source>
</evidence>
<keyword evidence="1" id="KW-1133">Transmembrane helix</keyword>
<keyword evidence="1" id="KW-0812">Transmembrane</keyword>
<feature type="transmembrane region" description="Helical" evidence="1">
    <location>
        <begin position="191"/>
        <end position="209"/>
    </location>
</feature>
<protein>
    <submittedName>
        <fullName evidence="2">Uncharacterized protein</fullName>
    </submittedName>
</protein>
<feature type="transmembrane region" description="Helical" evidence="1">
    <location>
        <begin position="123"/>
        <end position="143"/>
    </location>
</feature>
<evidence type="ECO:0000313" key="2">
    <source>
        <dbReference type="EMBL" id="KAA9110990.1"/>
    </source>
</evidence>
<dbReference type="EMBL" id="VYSA01000001">
    <property type="protein sequence ID" value="KAA9110990.1"/>
    <property type="molecule type" value="Genomic_DNA"/>
</dbReference>
<gene>
    <name evidence="2" type="ORF">F6B43_05055</name>
</gene>
<dbReference type="OrthoDB" id="3268054at2"/>
<feature type="transmembrane region" description="Helical" evidence="1">
    <location>
        <begin position="89"/>
        <end position="111"/>
    </location>
</feature>
<feature type="transmembrane region" description="Helical" evidence="1">
    <location>
        <begin position="155"/>
        <end position="179"/>
    </location>
</feature>
<comment type="caution">
    <text evidence="2">The sequence shown here is derived from an EMBL/GenBank/DDBJ whole genome shotgun (WGS) entry which is preliminary data.</text>
</comment>
<name>A0A5J5J4P5_9MICO</name>
<feature type="transmembrane region" description="Helical" evidence="1">
    <location>
        <begin position="62"/>
        <end position="83"/>
    </location>
</feature>
<evidence type="ECO:0000256" key="1">
    <source>
        <dbReference type="SAM" id="Phobius"/>
    </source>
</evidence>
<dbReference type="RefSeq" id="WP_150447762.1">
    <property type="nucleotide sequence ID" value="NZ_VYSA01000001.1"/>
</dbReference>
<dbReference type="AlphaFoldDB" id="A0A5J5J4P5"/>
<keyword evidence="3" id="KW-1185">Reference proteome</keyword>
<keyword evidence="1" id="KW-0472">Membrane</keyword>
<sequence length="248" mass="26464">MRAIERELEQMMRWYPRRWRDLHELTLKGMYLQSADADGASRLSKRDRAALRAAGAFERTRFVLPIATSSLAIVAFITGMFLATFGSPVVGACLWIVVGPSLLALGVSSLVAGRSGGWRLAHLLALVSASAASAVLMIAFRIASERDSGAVDIPGLGTFWAFLLIYAGLIGIVATIALAPSMVRSGVRLEWSLPLGFLSGFCGAIPLAAGVVAGFPAVIASCAVLLFGLRSWRRFRVETLRQPSVSAA</sequence>
<reference evidence="3" key="1">
    <citation type="submission" date="2019-09" db="EMBL/GenBank/DDBJ databases">
        <title>Mumia zhuanghuii sp. nov. isolated from the intestinal contents of plateau pika (Ochotona curzoniae) in the Qinghai-Tibet plateau of China.</title>
        <authorList>
            <person name="Tian Z."/>
        </authorList>
    </citation>
    <scope>NUCLEOTIDE SEQUENCE [LARGE SCALE GENOMIC DNA]</scope>
    <source>
        <strain evidence="3">JCM 30598</strain>
    </source>
</reference>
<proteinExistence type="predicted"/>